<reference evidence="3 4" key="1">
    <citation type="journal article" date="2011" name="J. Bacteriol.">
        <title>Genome sequence of 'Pedosphaera parvula' Ellin514, an aerobic Verrucomicrobial isolate from pasture soil.</title>
        <authorList>
            <person name="Kant R."/>
            <person name="van Passel M.W."/>
            <person name="Sangwan P."/>
            <person name="Palva A."/>
            <person name="Lucas S."/>
            <person name="Copeland A."/>
            <person name="Lapidus A."/>
            <person name="Glavina Del Rio T."/>
            <person name="Dalin E."/>
            <person name="Tice H."/>
            <person name="Bruce D."/>
            <person name="Goodwin L."/>
            <person name="Pitluck S."/>
            <person name="Chertkov O."/>
            <person name="Larimer F.W."/>
            <person name="Land M.L."/>
            <person name="Hauser L."/>
            <person name="Brettin T.S."/>
            <person name="Detter J.C."/>
            <person name="Han S."/>
            <person name="de Vos W.M."/>
            <person name="Janssen P.H."/>
            <person name="Smidt H."/>
        </authorList>
    </citation>
    <scope>NUCLEOTIDE SEQUENCE [LARGE SCALE GENOMIC DNA]</scope>
    <source>
        <strain evidence="3 4">Ellin514</strain>
    </source>
</reference>
<dbReference type="Proteomes" id="UP000003688">
    <property type="component" value="Unassembled WGS sequence"/>
</dbReference>
<protein>
    <recommendedName>
        <fullName evidence="2">Knr4/Smi1-like domain-containing protein</fullName>
    </recommendedName>
</protein>
<dbReference type="Gene3D" id="3.40.1580.10">
    <property type="entry name" value="SMI1/KNR4-like"/>
    <property type="match status" value="1"/>
</dbReference>
<keyword evidence="1" id="KW-0472">Membrane</keyword>
<gene>
    <name evidence="3" type="ORF">Cflav_PD5517</name>
</gene>
<dbReference type="Pfam" id="PF09346">
    <property type="entry name" value="SMI1_KNR4"/>
    <property type="match status" value="1"/>
</dbReference>
<proteinExistence type="predicted"/>
<comment type="caution">
    <text evidence="3">The sequence shown here is derived from an EMBL/GenBank/DDBJ whole genome shotgun (WGS) entry which is preliminary data.</text>
</comment>
<feature type="domain" description="Knr4/Smi1-like" evidence="2">
    <location>
        <begin position="2"/>
        <end position="117"/>
    </location>
</feature>
<dbReference type="SUPFAM" id="SSF160631">
    <property type="entry name" value="SMI1/KNR4-like"/>
    <property type="match status" value="1"/>
</dbReference>
<name>B9XBJ7_PEDPL</name>
<dbReference type="InterPro" id="IPR037883">
    <property type="entry name" value="Knr4/Smi1-like_sf"/>
</dbReference>
<keyword evidence="1" id="KW-0812">Transmembrane</keyword>
<dbReference type="STRING" id="320771.Cflav_PD5517"/>
<dbReference type="OrthoDB" id="286113at2"/>
<keyword evidence="4" id="KW-1185">Reference proteome</keyword>
<accession>B9XBJ7</accession>
<evidence type="ECO:0000259" key="2">
    <source>
        <dbReference type="Pfam" id="PF09346"/>
    </source>
</evidence>
<dbReference type="AlphaFoldDB" id="B9XBJ7"/>
<sequence>MTKADLQLIESELGITLPDSYKRAVVPFPISALVGNTDYELWDDAQALIKLNRGLRNGAHLRPAWLPHFFAIGDPRGDELIAIDLRDANAPAWWLDHGLLDSKASYQSHARFTDWLQEFNRDLRSDLEGDGYNPDGTPENLKADQNREMKRGYLGCLLFIVLAIFALATYRYFRHNL</sequence>
<evidence type="ECO:0000256" key="1">
    <source>
        <dbReference type="SAM" id="Phobius"/>
    </source>
</evidence>
<dbReference type="EMBL" id="ABOX02000003">
    <property type="protein sequence ID" value="EEF62882.1"/>
    <property type="molecule type" value="Genomic_DNA"/>
</dbReference>
<keyword evidence="1" id="KW-1133">Transmembrane helix</keyword>
<evidence type="ECO:0000313" key="4">
    <source>
        <dbReference type="Proteomes" id="UP000003688"/>
    </source>
</evidence>
<organism evidence="3 4">
    <name type="scientific">Pedosphaera parvula (strain Ellin514)</name>
    <dbReference type="NCBI Taxonomy" id="320771"/>
    <lineage>
        <taxon>Bacteria</taxon>
        <taxon>Pseudomonadati</taxon>
        <taxon>Verrucomicrobiota</taxon>
        <taxon>Pedosphaerae</taxon>
        <taxon>Pedosphaerales</taxon>
        <taxon>Pedosphaeraceae</taxon>
        <taxon>Pedosphaera</taxon>
    </lineage>
</organism>
<dbReference type="InterPro" id="IPR018958">
    <property type="entry name" value="Knr4/Smi1-like_dom"/>
</dbReference>
<evidence type="ECO:0000313" key="3">
    <source>
        <dbReference type="EMBL" id="EEF62882.1"/>
    </source>
</evidence>
<feature type="transmembrane region" description="Helical" evidence="1">
    <location>
        <begin position="152"/>
        <end position="173"/>
    </location>
</feature>
<dbReference type="RefSeq" id="WP_007413195.1">
    <property type="nucleotide sequence ID" value="NZ_ABOX02000003.1"/>
</dbReference>